<sequence>PPCRRERGECNVRKYGFSVPKVVFARPGSRAGSLRTFTHRLRPERQQVWEKPQHLTSAVPEDGVLMKSSHNKTKS</sequence>
<accession>A0A1A8Q3D7</accession>
<feature type="region of interest" description="Disordered" evidence="1">
    <location>
        <begin position="56"/>
        <end position="75"/>
    </location>
</feature>
<name>A0A1A8Q3D7_9TELE</name>
<feature type="non-terminal residue" evidence="2">
    <location>
        <position position="75"/>
    </location>
</feature>
<protein>
    <submittedName>
        <fullName evidence="2">Collagen, type VIII, alpha 1b</fullName>
    </submittedName>
</protein>
<dbReference type="AlphaFoldDB" id="A0A1A8Q3D7"/>
<proteinExistence type="predicted"/>
<reference evidence="2" key="1">
    <citation type="submission" date="2016-05" db="EMBL/GenBank/DDBJ databases">
        <authorList>
            <person name="Lavstsen T."/>
            <person name="Jespersen J.S."/>
        </authorList>
    </citation>
    <scope>NUCLEOTIDE SEQUENCE</scope>
    <source>
        <tissue evidence="2">Brain</tissue>
    </source>
</reference>
<gene>
    <name evidence="2" type="primary">COL8A1B</name>
</gene>
<keyword evidence="2" id="KW-0176">Collagen</keyword>
<evidence type="ECO:0000313" key="2">
    <source>
        <dbReference type="EMBL" id="SBR88011.1"/>
    </source>
</evidence>
<feature type="non-terminal residue" evidence="2">
    <location>
        <position position="1"/>
    </location>
</feature>
<dbReference type="GO" id="GO:0005581">
    <property type="term" value="C:collagen trimer"/>
    <property type="evidence" value="ECO:0007669"/>
    <property type="project" value="UniProtKB-KW"/>
</dbReference>
<reference evidence="2" key="2">
    <citation type="submission" date="2016-06" db="EMBL/GenBank/DDBJ databases">
        <title>The genome of a short-lived fish provides insights into sex chromosome evolution and the genetic control of aging.</title>
        <authorList>
            <person name="Reichwald K."/>
            <person name="Felder M."/>
            <person name="Petzold A."/>
            <person name="Koch P."/>
            <person name="Groth M."/>
            <person name="Platzer M."/>
        </authorList>
    </citation>
    <scope>NUCLEOTIDE SEQUENCE</scope>
    <source>
        <tissue evidence="2">Brain</tissue>
    </source>
</reference>
<organism evidence="2">
    <name type="scientific">Nothobranchius pienaari</name>
    <dbReference type="NCBI Taxonomy" id="704102"/>
    <lineage>
        <taxon>Eukaryota</taxon>
        <taxon>Metazoa</taxon>
        <taxon>Chordata</taxon>
        <taxon>Craniata</taxon>
        <taxon>Vertebrata</taxon>
        <taxon>Euteleostomi</taxon>
        <taxon>Actinopterygii</taxon>
        <taxon>Neopterygii</taxon>
        <taxon>Teleostei</taxon>
        <taxon>Neoteleostei</taxon>
        <taxon>Acanthomorphata</taxon>
        <taxon>Ovalentaria</taxon>
        <taxon>Atherinomorphae</taxon>
        <taxon>Cyprinodontiformes</taxon>
        <taxon>Nothobranchiidae</taxon>
        <taxon>Nothobranchius</taxon>
    </lineage>
</organism>
<dbReference type="EMBL" id="HAEG01010775">
    <property type="protein sequence ID" value="SBR88011.1"/>
    <property type="molecule type" value="Transcribed_RNA"/>
</dbReference>
<evidence type="ECO:0000256" key="1">
    <source>
        <dbReference type="SAM" id="MobiDB-lite"/>
    </source>
</evidence>